<name>W3X0F4_PESFW</name>
<dbReference type="eggNOG" id="KOG2504">
    <property type="taxonomic scope" value="Eukaryota"/>
</dbReference>
<reference evidence="7" key="1">
    <citation type="journal article" date="2015" name="BMC Genomics">
        <title>Genomic and transcriptomic analysis of the endophytic fungus Pestalotiopsis fici reveals its lifestyle and high potential for synthesis of natural products.</title>
        <authorList>
            <person name="Wang X."/>
            <person name="Zhang X."/>
            <person name="Liu L."/>
            <person name="Xiang M."/>
            <person name="Wang W."/>
            <person name="Sun X."/>
            <person name="Che Y."/>
            <person name="Guo L."/>
            <person name="Liu G."/>
            <person name="Guo L."/>
            <person name="Wang C."/>
            <person name="Yin W.B."/>
            <person name="Stadler M."/>
            <person name="Zhang X."/>
            <person name="Liu X."/>
        </authorList>
    </citation>
    <scope>NUCLEOTIDE SEQUENCE [LARGE SCALE GENOMIC DNA]</scope>
    <source>
        <strain evidence="7">W106-1 / CGMCC3.15140</strain>
    </source>
</reference>
<feature type="transmembrane region" description="Helical" evidence="4">
    <location>
        <begin position="454"/>
        <end position="475"/>
    </location>
</feature>
<feature type="region of interest" description="Disordered" evidence="3">
    <location>
        <begin position="1"/>
        <end position="34"/>
    </location>
</feature>
<evidence type="ECO:0000256" key="2">
    <source>
        <dbReference type="ARBA" id="ARBA00006727"/>
    </source>
</evidence>
<dbReference type="OrthoDB" id="6499973at2759"/>
<feature type="transmembrane region" description="Helical" evidence="4">
    <location>
        <begin position="202"/>
        <end position="222"/>
    </location>
</feature>
<dbReference type="EMBL" id="KI912114">
    <property type="protein sequence ID" value="ETS79509.1"/>
    <property type="molecule type" value="Genomic_DNA"/>
</dbReference>
<dbReference type="InterPro" id="IPR050327">
    <property type="entry name" value="Proton-linked_MCT"/>
</dbReference>
<dbReference type="GO" id="GO:0016020">
    <property type="term" value="C:membrane"/>
    <property type="evidence" value="ECO:0007669"/>
    <property type="project" value="UniProtKB-SubCell"/>
</dbReference>
<dbReference type="PANTHER" id="PTHR11360:SF284">
    <property type="entry name" value="EG:103B4.3 PROTEIN-RELATED"/>
    <property type="match status" value="1"/>
</dbReference>
<feature type="transmembrane region" description="Helical" evidence="4">
    <location>
        <begin position="352"/>
        <end position="369"/>
    </location>
</feature>
<dbReference type="GeneID" id="19274375"/>
<feature type="transmembrane region" description="Helical" evidence="4">
    <location>
        <begin position="381"/>
        <end position="402"/>
    </location>
</feature>
<feature type="transmembrane region" description="Helical" evidence="4">
    <location>
        <begin position="321"/>
        <end position="340"/>
    </location>
</feature>
<feature type="transmembrane region" description="Helical" evidence="4">
    <location>
        <begin position="414"/>
        <end position="434"/>
    </location>
</feature>
<keyword evidence="7" id="KW-1185">Reference proteome</keyword>
<keyword evidence="4" id="KW-0472">Membrane</keyword>
<dbReference type="PROSITE" id="PS50850">
    <property type="entry name" value="MFS"/>
    <property type="match status" value="1"/>
</dbReference>
<dbReference type="AlphaFoldDB" id="W3X0F4"/>
<dbReference type="RefSeq" id="XP_007836134.1">
    <property type="nucleotide sequence ID" value="XM_007837943.1"/>
</dbReference>
<feature type="transmembrane region" description="Helical" evidence="4">
    <location>
        <begin position="42"/>
        <end position="64"/>
    </location>
</feature>
<dbReference type="Proteomes" id="UP000030651">
    <property type="component" value="Unassembled WGS sequence"/>
</dbReference>
<feature type="transmembrane region" description="Helical" evidence="4">
    <location>
        <begin position="141"/>
        <end position="161"/>
    </location>
</feature>
<dbReference type="PANTHER" id="PTHR11360">
    <property type="entry name" value="MONOCARBOXYLATE TRANSPORTER"/>
    <property type="match status" value="1"/>
</dbReference>
<evidence type="ECO:0000259" key="5">
    <source>
        <dbReference type="PROSITE" id="PS50850"/>
    </source>
</evidence>
<dbReference type="InterPro" id="IPR011701">
    <property type="entry name" value="MFS"/>
</dbReference>
<comment type="similarity">
    <text evidence="2">Belongs to the major facilitator superfamily. Monocarboxylate porter (TC 2.A.1.13) family.</text>
</comment>
<dbReference type="OMA" id="NHRATAM"/>
<accession>W3X0F4</accession>
<protein>
    <recommendedName>
        <fullName evidence="5">Major facilitator superfamily (MFS) profile domain-containing protein</fullName>
    </recommendedName>
</protein>
<evidence type="ECO:0000256" key="3">
    <source>
        <dbReference type="SAM" id="MobiDB-lite"/>
    </source>
</evidence>
<evidence type="ECO:0000313" key="6">
    <source>
        <dbReference type="EMBL" id="ETS79509.1"/>
    </source>
</evidence>
<dbReference type="InterPro" id="IPR036259">
    <property type="entry name" value="MFS_trans_sf"/>
</dbReference>
<evidence type="ECO:0000313" key="7">
    <source>
        <dbReference type="Proteomes" id="UP000030651"/>
    </source>
</evidence>
<feature type="transmembrane region" description="Helical" evidence="4">
    <location>
        <begin position="234"/>
        <end position="254"/>
    </location>
</feature>
<organism evidence="6 7">
    <name type="scientific">Pestalotiopsis fici (strain W106-1 / CGMCC3.15140)</name>
    <dbReference type="NCBI Taxonomy" id="1229662"/>
    <lineage>
        <taxon>Eukaryota</taxon>
        <taxon>Fungi</taxon>
        <taxon>Dikarya</taxon>
        <taxon>Ascomycota</taxon>
        <taxon>Pezizomycotina</taxon>
        <taxon>Sordariomycetes</taxon>
        <taxon>Xylariomycetidae</taxon>
        <taxon>Amphisphaeriales</taxon>
        <taxon>Sporocadaceae</taxon>
        <taxon>Pestalotiopsis</taxon>
    </lineage>
</organism>
<dbReference type="Pfam" id="PF07690">
    <property type="entry name" value="MFS_1"/>
    <property type="match status" value="1"/>
</dbReference>
<keyword evidence="4" id="KW-1133">Transmembrane helix</keyword>
<sequence>MATQAQDIPLTRRLSDSAPEVSENDGTPEPGVSPVSRKKQAIVLLSAFVATAITIGYNQTFGVFQEYYLSASQDVLVPAPASQATPPIAMLAFVGTLCYGLTWAGGIIVNPIMSRIEHGTWKGAAATPSTRLWRRRLLRLLTRKMITIFGVLLVAAGFILASFSTTIWQLLLTQGFLVGLGMSFIYFPLLSPAPEYFTSHRATAMGFILAGGGTGGLIFSPIIRALLDAVGGRWTLRIYAAVNLVIGLPIAWAVPRSRFAGVPSADADEPERRNTHVSRALAARPTFIFSVITAFLQAAGAQLPLAFIPSYTVVLGKSSSTGANLLAAANVINAVSRILTGYAGDRFGRQNTLALTLFLAAASVFAFWLSSVMIPTASSAFSFWLAFIVLYSFSGGGYYALFPALIAEVFGIRQYVAVNAFILLVRGLGTMFGSPVGGQLLSDSETGSRAYTNIVYWDGALLMGATLGCIGVRWADARFKGWKWIA</sequence>
<evidence type="ECO:0000256" key="4">
    <source>
        <dbReference type="SAM" id="Phobius"/>
    </source>
</evidence>
<feature type="transmembrane region" description="Helical" evidence="4">
    <location>
        <begin position="281"/>
        <end position="301"/>
    </location>
</feature>
<dbReference type="HOGENOM" id="CLU_001265_1_2_1"/>
<dbReference type="GO" id="GO:0022857">
    <property type="term" value="F:transmembrane transporter activity"/>
    <property type="evidence" value="ECO:0007669"/>
    <property type="project" value="InterPro"/>
</dbReference>
<dbReference type="InParanoid" id="W3X0F4"/>
<dbReference type="SUPFAM" id="SSF103473">
    <property type="entry name" value="MFS general substrate transporter"/>
    <property type="match status" value="1"/>
</dbReference>
<feature type="transmembrane region" description="Helical" evidence="4">
    <location>
        <begin position="84"/>
        <end position="109"/>
    </location>
</feature>
<feature type="transmembrane region" description="Helical" evidence="4">
    <location>
        <begin position="167"/>
        <end position="190"/>
    </location>
</feature>
<keyword evidence="4" id="KW-0812">Transmembrane</keyword>
<dbReference type="KEGG" id="pfy:PFICI_09362"/>
<gene>
    <name evidence="6" type="ORF">PFICI_09362</name>
</gene>
<evidence type="ECO:0000256" key="1">
    <source>
        <dbReference type="ARBA" id="ARBA00004141"/>
    </source>
</evidence>
<feature type="domain" description="Major facilitator superfamily (MFS) profile" evidence="5">
    <location>
        <begin position="286"/>
        <end position="486"/>
    </location>
</feature>
<dbReference type="InterPro" id="IPR020846">
    <property type="entry name" value="MFS_dom"/>
</dbReference>
<comment type="subcellular location">
    <subcellularLocation>
        <location evidence="1">Membrane</location>
        <topology evidence="1">Multi-pass membrane protein</topology>
    </subcellularLocation>
</comment>
<proteinExistence type="inferred from homology"/>
<dbReference type="Gene3D" id="1.20.1250.20">
    <property type="entry name" value="MFS general substrate transporter like domains"/>
    <property type="match status" value="1"/>
</dbReference>